<sequence length="110" mass="12834">MSKNRFTKWFLFSLILFALSTGAMYYMLYISYWTYSIKLFLIAVPLFTLLSVAFGSLVIIHERKRKRVFQLQNEGASPKSTFIQGFSEITVGAGCIVLCFFLFLYFLMDY</sequence>
<dbReference type="RefSeq" id="WP_034651098.1">
    <property type="nucleotide sequence ID" value="NZ_BCVB01000011.1"/>
</dbReference>
<dbReference type="EMBL" id="CP009920">
    <property type="protein sequence ID" value="AJI20275.1"/>
    <property type="molecule type" value="Genomic_DNA"/>
</dbReference>
<name>A0A0B6A5Q1_PRIM2</name>
<dbReference type="GeneID" id="93643294"/>
<protein>
    <submittedName>
        <fullName evidence="1">Putative membrane protein</fullName>
    </submittedName>
</protein>
<organism evidence="1 2">
    <name type="scientific">Priestia megaterium (strain ATCC 14581 / DSM 32 / CCUG 1817 / JCM 2506 / NBRC 15308 / NCIMB 9376 / NCTC 10342 / NRRL B-14308 / VKM B-512 / Ford 19)</name>
    <name type="common">Bacillus megaterium</name>
    <dbReference type="NCBI Taxonomy" id="1348623"/>
    <lineage>
        <taxon>Bacteria</taxon>
        <taxon>Bacillati</taxon>
        <taxon>Bacillota</taxon>
        <taxon>Bacilli</taxon>
        <taxon>Bacillales</taxon>
        <taxon>Bacillaceae</taxon>
        <taxon>Priestia</taxon>
    </lineage>
</organism>
<dbReference type="Proteomes" id="UP000031829">
    <property type="component" value="Chromosome"/>
</dbReference>
<dbReference type="KEGG" id="bmeg:BG04_5345"/>
<accession>A0A0B6A5Q1</accession>
<dbReference type="HOGENOM" id="CLU_173057_0_0_9"/>
<evidence type="ECO:0000313" key="1">
    <source>
        <dbReference type="EMBL" id="AJI20275.1"/>
    </source>
</evidence>
<proteinExistence type="predicted"/>
<gene>
    <name evidence="1" type="ORF">BG04_5345</name>
</gene>
<reference evidence="1 2" key="1">
    <citation type="journal article" date="2015" name="Genome Announc.">
        <title>Complete genome sequences for 35 biothreat assay-relevant bacillus species.</title>
        <authorList>
            <person name="Johnson S.L."/>
            <person name="Daligault H.E."/>
            <person name="Davenport K.W."/>
            <person name="Jaissle J."/>
            <person name="Frey K.G."/>
            <person name="Ladner J.T."/>
            <person name="Broomall S.M."/>
            <person name="Bishop-Lilly K.A."/>
            <person name="Bruce D.C."/>
            <person name="Gibbons H.S."/>
            <person name="Coyne S.R."/>
            <person name="Lo C.C."/>
            <person name="Meincke L."/>
            <person name="Munk A.C."/>
            <person name="Koroleva G.I."/>
            <person name="Rosenzweig C.N."/>
            <person name="Palacios G.F."/>
            <person name="Redden C.L."/>
            <person name="Minogue T.D."/>
            <person name="Chain P.S."/>
        </authorList>
    </citation>
    <scope>NUCLEOTIDE SEQUENCE [LARGE SCALE GENOMIC DNA]</scope>
    <source>
        <strain evidence="2">ATCC 14581 / DSM 32 / JCM 2506 / NBRC 15308 / NCIMB 9376 / NCTC 10342 / NRRL B-14308 / VKM B-512</strain>
    </source>
</reference>
<evidence type="ECO:0000313" key="2">
    <source>
        <dbReference type="Proteomes" id="UP000031829"/>
    </source>
</evidence>
<dbReference type="AlphaFoldDB" id="A0A0B6A5Q1"/>